<evidence type="ECO:0000313" key="2">
    <source>
        <dbReference type="EMBL" id="RPD56044.1"/>
    </source>
</evidence>
<organism evidence="2 3">
    <name type="scientific">Lentinus tigrinus ALCF2SS1-6</name>
    <dbReference type="NCBI Taxonomy" id="1328759"/>
    <lineage>
        <taxon>Eukaryota</taxon>
        <taxon>Fungi</taxon>
        <taxon>Dikarya</taxon>
        <taxon>Basidiomycota</taxon>
        <taxon>Agaricomycotina</taxon>
        <taxon>Agaricomycetes</taxon>
        <taxon>Polyporales</taxon>
        <taxon>Polyporaceae</taxon>
        <taxon>Lentinus</taxon>
    </lineage>
</organism>
<sequence length="280" mass="29639">MPGKIKQAILGYIPAVYFANTLGRRIPSMKKAQRRRRSDRNASAAKPGRPTTKNLAPRAPSKSATSQASPRALVNGPWSPPRLTAMSESSPAYMPSTPSGNLRIASMHAMASPPLVMLPFSLVATIPGASYAMRPPTALQWWVPLGPANSPQCIHSGTASEFVSVPAADASMSAGPGYAGISSNYGSWYAGTDDEPASPAQMQERRGTTMPSTVQLGDTSAADAVYMQRETQIDGRVASSASSTLWSPVVEGCWRTVEDAERAYACIKGRGPATVAWRVA</sequence>
<accession>A0A5C2RYI6</accession>
<dbReference type="EMBL" id="ML122291">
    <property type="protein sequence ID" value="RPD56044.1"/>
    <property type="molecule type" value="Genomic_DNA"/>
</dbReference>
<dbReference type="AlphaFoldDB" id="A0A5C2RYI6"/>
<evidence type="ECO:0000256" key="1">
    <source>
        <dbReference type="SAM" id="MobiDB-lite"/>
    </source>
</evidence>
<gene>
    <name evidence="2" type="ORF">L227DRAFT_292201</name>
</gene>
<feature type="compositionally biased region" description="Basic residues" evidence="1">
    <location>
        <begin position="27"/>
        <end position="38"/>
    </location>
</feature>
<protein>
    <submittedName>
        <fullName evidence="2">Uncharacterized protein</fullName>
    </submittedName>
</protein>
<feature type="region of interest" description="Disordered" evidence="1">
    <location>
        <begin position="27"/>
        <end position="96"/>
    </location>
</feature>
<evidence type="ECO:0000313" key="3">
    <source>
        <dbReference type="Proteomes" id="UP000313359"/>
    </source>
</evidence>
<keyword evidence="3" id="KW-1185">Reference proteome</keyword>
<dbReference type="Proteomes" id="UP000313359">
    <property type="component" value="Unassembled WGS sequence"/>
</dbReference>
<proteinExistence type="predicted"/>
<name>A0A5C2RYI6_9APHY</name>
<feature type="compositionally biased region" description="Polar residues" evidence="1">
    <location>
        <begin position="86"/>
        <end position="96"/>
    </location>
</feature>
<reference evidence="2" key="1">
    <citation type="journal article" date="2018" name="Genome Biol. Evol.">
        <title>Genomics and development of Lentinus tigrinus, a white-rot wood-decaying mushroom with dimorphic fruiting bodies.</title>
        <authorList>
            <person name="Wu B."/>
            <person name="Xu Z."/>
            <person name="Knudson A."/>
            <person name="Carlson A."/>
            <person name="Chen N."/>
            <person name="Kovaka S."/>
            <person name="LaButti K."/>
            <person name="Lipzen A."/>
            <person name="Pennachio C."/>
            <person name="Riley R."/>
            <person name="Schakwitz W."/>
            <person name="Umezawa K."/>
            <person name="Ohm R.A."/>
            <person name="Grigoriev I.V."/>
            <person name="Nagy L.G."/>
            <person name="Gibbons J."/>
            <person name="Hibbett D."/>
        </authorList>
    </citation>
    <scope>NUCLEOTIDE SEQUENCE [LARGE SCALE GENOMIC DNA]</scope>
    <source>
        <strain evidence="2">ALCF2SS1-6</strain>
    </source>
</reference>